<evidence type="ECO:0008006" key="5">
    <source>
        <dbReference type="Google" id="ProtNLM"/>
    </source>
</evidence>
<dbReference type="Gene3D" id="3.90.1720.10">
    <property type="entry name" value="endopeptidase domain like (from Nostoc punctiforme)"/>
    <property type="match status" value="1"/>
</dbReference>
<evidence type="ECO:0000256" key="2">
    <source>
        <dbReference type="SAM" id="SignalP"/>
    </source>
</evidence>
<reference evidence="3 4" key="1">
    <citation type="journal article" date="2019" name="Science">
        <title>Social genes are selection hotspots in kin groups of a soil microbe.</title>
        <authorList>
            <person name="Wielgoss S."/>
            <person name="Wolfensberger R."/>
            <person name="Sun L."/>
            <person name="Fiegna F."/>
            <person name="Velicer G.J."/>
        </authorList>
    </citation>
    <scope>NUCLEOTIDE SEQUENCE [LARGE SCALE GENOMIC DNA]</scope>
    <source>
        <strain evidence="3 4">MC3.5.9c15</strain>
    </source>
</reference>
<feature type="signal peptide" evidence="2">
    <location>
        <begin position="1"/>
        <end position="18"/>
    </location>
</feature>
<protein>
    <recommendedName>
        <fullName evidence="5">DUF1175 domain-containing protein</fullName>
    </recommendedName>
</protein>
<organism evidence="3 4">
    <name type="scientific">Myxococcus xanthus</name>
    <dbReference type="NCBI Taxonomy" id="34"/>
    <lineage>
        <taxon>Bacteria</taxon>
        <taxon>Pseudomonadati</taxon>
        <taxon>Myxococcota</taxon>
        <taxon>Myxococcia</taxon>
        <taxon>Myxococcales</taxon>
        <taxon>Cystobacterineae</taxon>
        <taxon>Myxococcaceae</taxon>
        <taxon>Myxococcus</taxon>
    </lineage>
</organism>
<evidence type="ECO:0000313" key="4">
    <source>
        <dbReference type="Proteomes" id="UP000320179"/>
    </source>
</evidence>
<dbReference type="InterPro" id="IPR009558">
    <property type="entry name" value="DUF1175"/>
</dbReference>
<feature type="region of interest" description="Disordered" evidence="1">
    <location>
        <begin position="21"/>
        <end position="73"/>
    </location>
</feature>
<keyword evidence="2" id="KW-0732">Signal</keyword>
<dbReference type="AlphaFoldDB" id="A0AAE6KQG8"/>
<name>A0AAE6KQG8_MYXXA</name>
<dbReference type="Pfam" id="PF06672">
    <property type="entry name" value="DUF1175"/>
    <property type="match status" value="2"/>
</dbReference>
<dbReference type="RefSeq" id="WP_140797104.1">
    <property type="nucleotide sequence ID" value="NZ_CP017173.1"/>
</dbReference>
<proteinExistence type="predicted"/>
<dbReference type="Proteomes" id="UP000320179">
    <property type="component" value="Chromosome"/>
</dbReference>
<evidence type="ECO:0000313" key="3">
    <source>
        <dbReference type="EMBL" id="QDE66039.1"/>
    </source>
</evidence>
<evidence type="ECO:0000256" key="1">
    <source>
        <dbReference type="SAM" id="MobiDB-lite"/>
    </source>
</evidence>
<dbReference type="EMBL" id="CP017174">
    <property type="protein sequence ID" value="QDE66039.1"/>
    <property type="molecule type" value="Genomic_DNA"/>
</dbReference>
<feature type="compositionally biased region" description="Low complexity" evidence="1">
    <location>
        <begin position="28"/>
        <end position="71"/>
    </location>
</feature>
<gene>
    <name evidence="3" type="ORF">BHS09_02955</name>
</gene>
<accession>A0AAE6KQG8</accession>
<sequence>MRRVLPVLLLLHASAPLANGTAGVRPHASAPSASGAVSVRTHASSPAAPSHASAPAAADARPPDAEAATTPETRDMLLRRLVARVALAQVRKQDAAWHPDQRDCAGLIRFAFRSAYKQVAPDRLSTPLWRDGRGHPSDFADAEVLLQHSFQLLGRDDATRESLRTGDVLAFRQEQDAGPIFHLMLVVRPEDRAHAPARVVYHPGEKGAAVRTGVLHHLATEAPLEWRPVPQNASFLGFFRFKEWMS</sequence>
<feature type="chain" id="PRO_5041926296" description="DUF1175 domain-containing protein" evidence="2">
    <location>
        <begin position="19"/>
        <end position="246"/>
    </location>
</feature>